<feature type="transmembrane region" description="Helical" evidence="1">
    <location>
        <begin position="12"/>
        <end position="39"/>
    </location>
</feature>
<keyword evidence="1" id="KW-0812">Transmembrane</keyword>
<accession>A0A7J5XK13</accession>
<name>A0A7J5XK13_DISMA</name>
<reference evidence="2 3" key="1">
    <citation type="submission" date="2020-03" db="EMBL/GenBank/DDBJ databases">
        <title>Dissostichus mawsoni Genome sequencing and assembly.</title>
        <authorList>
            <person name="Park H."/>
        </authorList>
    </citation>
    <scope>NUCLEOTIDE SEQUENCE [LARGE SCALE GENOMIC DNA]</scope>
    <source>
        <strain evidence="2">DM0001</strain>
        <tissue evidence="2">Muscle</tissue>
    </source>
</reference>
<keyword evidence="3" id="KW-1185">Reference proteome</keyword>
<sequence length="137" mass="14883">MPCVSRVTEETAMGAGTIVCITAAVVIVALVSFLLCWFLKQPCSRVFRVKRDSDANEKTSTENGHLLQPPKANGSNCLELGNFFDLLKPRPTHTEILLCRSEVKVQTQRGLVSPVSLCGQTELLDSGTTGLQHPSDL</sequence>
<protein>
    <submittedName>
        <fullName evidence="2">Uncharacterized protein</fullName>
    </submittedName>
</protein>
<evidence type="ECO:0000313" key="3">
    <source>
        <dbReference type="Proteomes" id="UP000518266"/>
    </source>
</evidence>
<evidence type="ECO:0000256" key="1">
    <source>
        <dbReference type="SAM" id="Phobius"/>
    </source>
</evidence>
<proteinExistence type="predicted"/>
<dbReference type="AlphaFoldDB" id="A0A7J5XK13"/>
<keyword evidence="1" id="KW-0472">Membrane</keyword>
<gene>
    <name evidence="2" type="ORF">F7725_004858</name>
</gene>
<organism evidence="2 3">
    <name type="scientific">Dissostichus mawsoni</name>
    <name type="common">Antarctic cod</name>
    <dbReference type="NCBI Taxonomy" id="36200"/>
    <lineage>
        <taxon>Eukaryota</taxon>
        <taxon>Metazoa</taxon>
        <taxon>Chordata</taxon>
        <taxon>Craniata</taxon>
        <taxon>Vertebrata</taxon>
        <taxon>Euteleostomi</taxon>
        <taxon>Actinopterygii</taxon>
        <taxon>Neopterygii</taxon>
        <taxon>Teleostei</taxon>
        <taxon>Neoteleostei</taxon>
        <taxon>Acanthomorphata</taxon>
        <taxon>Eupercaria</taxon>
        <taxon>Perciformes</taxon>
        <taxon>Notothenioidei</taxon>
        <taxon>Nototheniidae</taxon>
        <taxon>Dissostichus</taxon>
    </lineage>
</organism>
<dbReference type="EMBL" id="JAAKFY010000023">
    <property type="protein sequence ID" value="KAF3837394.1"/>
    <property type="molecule type" value="Genomic_DNA"/>
</dbReference>
<comment type="caution">
    <text evidence="2">The sequence shown here is derived from an EMBL/GenBank/DDBJ whole genome shotgun (WGS) entry which is preliminary data.</text>
</comment>
<evidence type="ECO:0000313" key="2">
    <source>
        <dbReference type="EMBL" id="KAF3837394.1"/>
    </source>
</evidence>
<keyword evidence="1" id="KW-1133">Transmembrane helix</keyword>
<dbReference type="Proteomes" id="UP000518266">
    <property type="component" value="Unassembled WGS sequence"/>
</dbReference>